<organism evidence="1 2">
    <name type="scientific">Halopseudomonas salina</name>
    <dbReference type="NCBI Taxonomy" id="1323744"/>
    <lineage>
        <taxon>Bacteria</taxon>
        <taxon>Pseudomonadati</taxon>
        <taxon>Pseudomonadota</taxon>
        <taxon>Gammaproteobacteria</taxon>
        <taxon>Pseudomonadales</taxon>
        <taxon>Pseudomonadaceae</taxon>
        <taxon>Halopseudomonas</taxon>
    </lineage>
</organism>
<sequence length="67" mass="7219">MWEEGHIEVKPLESFAPKTPSIVSRLFKVGGIKAAVGNYDPAAPTTGFMSHGTPWEVSLVLSVLSYS</sequence>
<proteinExistence type="predicted"/>
<reference evidence="2" key="1">
    <citation type="journal article" date="2019" name="Int. J. Syst. Evol. Microbiol.">
        <title>The Global Catalogue of Microorganisms (GCM) 10K type strain sequencing project: providing services to taxonomists for standard genome sequencing and annotation.</title>
        <authorList>
            <consortium name="The Broad Institute Genomics Platform"/>
            <consortium name="The Broad Institute Genome Sequencing Center for Infectious Disease"/>
            <person name="Wu L."/>
            <person name="Ma J."/>
        </authorList>
    </citation>
    <scope>NUCLEOTIDE SEQUENCE [LARGE SCALE GENOMIC DNA]</scope>
    <source>
        <strain evidence="2">CGMCC 1.12482</strain>
    </source>
</reference>
<gene>
    <name evidence="1" type="ORF">GCM10007418_09430</name>
</gene>
<protein>
    <submittedName>
        <fullName evidence="1">Uncharacterized protein</fullName>
    </submittedName>
</protein>
<evidence type="ECO:0000313" key="1">
    <source>
        <dbReference type="EMBL" id="GGC91932.1"/>
    </source>
</evidence>
<comment type="caution">
    <text evidence="1">The sequence shown here is derived from an EMBL/GenBank/DDBJ whole genome shotgun (WGS) entry which is preliminary data.</text>
</comment>
<name>A0ABQ1P751_9GAMM</name>
<dbReference type="EMBL" id="BMFF01000002">
    <property type="protein sequence ID" value="GGC91932.1"/>
    <property type="molecule type" value="Genomic_DNA"/>
</dbReference>
<accession>A0ABQ1P751</accession>
<keyword evidence="2" id="KW-1185">Reference proteome</keyword>
<dbReference type="Proteomes" id="UP000638188">
    <property type="component" value="Unassembled WGS sequence"/>
</dbReference>
<evidence type="ECO:0000313" key="2">
    <source>
        <dbReference type="Proteomes" id="UP000638188"/>
    </source>
</evidence>